<dbReference type="GO" id="GO:0042744">
    <property type="term" value="P:hydrogen peroxide catabolic process"/>
    <property type="evidence" value="ECO:0007669"/>
    <property type="project" value="UniProtKB-KW"/>
</dbReference>
<keyword evidence="6 10" id="KW-0408">Iron</keyword>
<evidence type="ECO:0000256" key="7">
    <source>
        <dbReference type="ARBA" id="ARBA00023157"/>
    </source>
</evidence>
<dbReference type="Gene3D" id="1.10.520.10">
    <property type="match status" value="1"/>
</dbReference>
<evidence type="ECO:0000256" key="4">
    <source>
        <dbReference type="ARBA" id="ARBA00022723"/>
    </source>
</evidence>
<feature type="binding site" evidence="10">
    <location>
        <position position="256"/>
    </location>
    <ligand>
        <name>Ca(2+)</name>
        <dbReference type="ChEBI" id="CHEBI:29108"/>
        <label>2</label>
    </ligand>
</feature>
<keyword evidence="15" id="KW-0472">Membrane</keyword>
<protein>
    <recommendedName>
        <fullName evidence="13">Peroxidase</fullName>
        <ecNumber evidence="13">1.11.1.7</ecNumber>
    </recommendedName>
</protein>
<dbReference type="GO" id="GO:0006979">
    <property type="term" value="P:response to oxidative stress"/>
    <property type="evidence" value="ECO:0007669"/>
    <property type="project" value="UniProtKB-UniRule"/>
</dbReference>
<evidence type="ECO:0000259" key="16">
    <source>
        <dbReference type="PROSITE" id="PS50873"/>
    </source>
</evidence>
<dbReference type="Pfam" id="PF00141">
    <property type="entry name" value="peroxidase"/>
    <property type="match status" value="1"/>
</dbReference>
<dbReference type="InterPro" id="IPR002016">
    <property type="entry name" value="Haem_peroxidase"/>
</dbReference>
<feature type="disulfide bond" evidence="12">
    <location>
        <begin position="78"/>
        <end position="83"/>
    </location>
</feature>
<dbReference type="InterPro" id="IPR010255">
    <property type="entry name" value="Haem_peroxidase_sf"/>
</dbReference>
<keyword evidence="15" id="KW-1133">Transmembrane helix</keyword>
<feature type="disulfide bond" evidence="12">
    <location>
        <begin position="208"/>
        <end position="236"/>
    </location>
</feature>
<evidence type="ECO:0000256" key="5">
    <source>
        <dbReference type="ARBA" id="ARBA00023002"/>
    </source>
</evidence>
<dbReference type="InterPro" id="IPR033905">
    <property type="entry name" value="Secretory_peroxidase"/>
</dbReference>
<dbReference type="InParanoid" id="A0A2K1JZB6"/>
<dbReference type="CDD" id="cd00693">
    <property type="entry name" value="secretory_peroxidase"/>
    <property type="match status" value="1"/>
</dbReference>
<proteinExistence type="inferred from homology"/>
<dbReference type="GO" id="GO:0009505">
    <property type="term" value="C:plant-type cell wall"/>
    <property type="evidence" value="ECO:0000318"/>
    <property type="project" value="GO_Central"/>
</dbReference>
<comment type="cofactor">
    <cofactor evidence="10 13">
        <name>Ca(2+)</name>
        <dbReference type="ChEBI" id="CHEBI:29108"/>
    </cofactor>
    <text evidence="10 13">Binds 2 calcium ions per subunit.</text>
</comment>
<feature type="disulfide bond" evidence="12">
    <location>
        <begin position="45"/>
        <end position="121"/>
    </location>
</feature>
<evidence type="ECO:0000256" key="10">
    <source>
        <dbReference type="PIRSR" id="PIRSR600823-3"/>
    </source>
</evidence>
<dbReference type="PROSITE" id="PS00436">
    <property type="entry name" value="PEROXIDASE_2"/>
    <property type="match status" value="1"/>
</dbReference>
<keyword evidence="2 13" id="KW-0575">Peroxidase</keyword>
<feature type="site" description="Transition state stabilizer" evidence="11">
    <location>
        <position position="72"/>
    </location>
</feature>
<gene>
    <name evidence="17" type="ORF">PHYPA_013988</name>
</gene>
<evidence type="ECO:0000313" key="17">
    <source>
        <dbReference type="EMBL" id="PNR46868.1"/>
    </source>
</evidence>
<evidence type="ECO:0000256" key="1">
    <source>
        <dbReference type="ARBA" id="ARBA00000189"/>
    </source>
</evidence>
<dbReference type="Gramene" id="Pp3c10_16840V3.1">
    <property type="protein sequence ID" value="Pp3c10_16840V3.1"/>
    <property type="gene ID" value="Pp3c10_16840"/>
</dbReference>
<keyword evidence="10 13" id="KW-0106">Calcium</keyword>
<keyword evidence="4 10" id="KW-0479">Metal-binding</keyword>
<evidence type="ECO:0000313" key="18">
    <source>
        <dbReference type="EnsemblPlants" id="Pp3c10_16840V3.1"/>
    </source>
</evidence>
<comment type="similarity">
    <text evidence="13">Belongs to the peroxidase family. Classical plant (class III) peroxidase subfamily.</text>
</comment>
<keyword evidence="19" id="KW-1185">Reference proteome</keyword>
<dbReference type="GO" id="GO:0004601">
    <property type="term" value="F:peroxidase activity"/>
    <property type="evidence" value="ECO:0000318"/>
    <property type="project" value="GO_Central"/>
</dbReference>
<dbReference type="PRINTS" id="PR00458">
    <property type="entry name" value="PEROXIDASE"/>
</dbReference>
<comment type="subcellular location">
    <subcellularLocation>
        <location evidence="13">Secreted</location>
    </subcellularLocation>
</comment>
<keyword evidence="13" id="KW-0376">Hydrogen peroxide</keyword>
<dbReference type="GO" id="GO:0046872">
    <property type="term" value="F:metal ion binding"/>
    <property type="evidence" value="ECO:0007669"/>
    <property type="project" value="UniProtKB-UniRule"/>
</dbReference>
<feature type="active site" description="Proton acceptor" evidence="8">
    <location>
        <position position="76"/>
    </location>
</feature>
<dbReference type="InterPro" id="IPR019794">
    <property type="entry name" value="Peroxidases_AS"/>
</dbReference>
<feature type="transmembrane region" description="Helical" evidence="15">
    <location>
        <begin position="6"/>
        <end position="28"/>
    </location>
</feature>
<keyword evidence="5 13" id="KW-0560">Oxidoreductase</keyword>
<evidence type="ECO:0000256" key="9">
    <source>
        <dbReference type="PIRSR" id="PIRSR600823-2"/>
    </source>
</evidence>
<dbReference type="GO" id="GO:0005576">
    <property type="term" value="C:extracellular region"/>
    <property type="evidence" value="ECO:0007669"/>
    <property type="project" value="UniProtKB-SubCell"/>
</dbReference>
<keyword evidence="13" id="KW-0964">Secreted</keyword>
<reference evidence="17 19" key="2">
    <citation type="journal article" date="2018" name="Plant J.">
        <title>The Physcomitrella patens chromosome-scale assembly reveals moss genome structure and evolution.</title>
        <authorList>
            <person name="Lang D."/>
            <person name="Ullrich K.K."/>
            <person name="Murat F."/>
            <person name="Fuchs J."/>
            <person name="Jenkins J."/>
            <person name="Haas F.B."/>
            <person name="Piednoel M."/>
            <person name="Gundlach H."/>
            <person name="Van Bel M."/>
            <person name="Meyberg R."/>
            <person name="Vives C."/>
            <person name="Morata J."/>
            <person name="Symeonidi A."/>
            <person name="Hiss M."/>
            <person name="Muchero W."/>
            <person name="Kamisugi Y."/>
            <person name="Saleh O."/>
            <person name="Blanc G."/>
            <person name="Decker E.L."/>
            <person name="van Gessel N."/>
            <person name="Grimwood J."/>
            <person name="Hayes R.D."/>
            <person name="Graham S.W."/>
            <person name="Gunter L.E."/>
            <person name="McDaniel S.F."/>
            <person name="Hoernstein S.N.W."/>
            <person name="Larsson A."/>
            <person name="Li F.W."/>
            <person name="Perroud P.F."/>
            <person name="Phillips J."/>
            <person name="Ranjan P."/>
            <person name="Rokshar D.S."/>
            <person name="Rothfels C.J."/>
            <person name="Schneider L."/>
            <person name="Shu S."/>
            <person name="Stevenson D.W."/>
            <person name="Thummler F."/>
            <person name="Tillich M."/>
            <person name="Villarreal Aguilar J.C."/>
            <person name="Widiez T."/>
            <person name="Wong G.K."/>
            <person name="Wymore A."/>
            <person name="Zhang Y."/>
            <person name="Zimmer A.D."/>
            <person name="Quatrano R.S."/>
            <person name="Mayer K.F.X."/>
            <person name="Goodstein D."/>
            <person name="Casacuberta J.M."/>
            <person name="Vandepoele K."/>
            <person name="Reski R."/>
            <person name="Cuming A.C."/>
            <person name="Tuskan G.A."/>
            <person name="Maumus F."/>
            <person name="Salse J."/>
            <person name="Schmutz J."/>
            <person name="Rensing S.A."/>
        </authorList>
    </citation>
    <scope>NUCLEOTIDE SEQUENCE [LARGE SCALE GENOMIC DNA]</scope>
    <source>
        <strain evidence="18 19">cv. Gransden 2004</strain>
    </source>
</reference>
<feature type="binding site" evidence="10">
    <location>
        <position position="95"/>
    </location>
    <ligand>
        <name>Ca(2+)</name>
        <dbReference type="ChEBI" id="CHEBI:29108"/>
        <label>1</label>
    </ligand>
</feature>
<dbReference type="PROSITE" id="PS50873">
    <property type="entry name" value="PEROXIDASE_4"/>
    <property type="match status" value="1"/>
</dbReference>
<feature type="binding site" evidence="9">
    <location>
        <position position="170"/>
    </location>
    <ligand>
        <name>substrate</name>
    </ligand>
</feature>
<feature type="binding site" evidence="10">
    <location>
        <position position="82"/>
    </location>
    <ligand>
        <name>Ca(2+)</name>
        <dbReference type="ChEBI" id="CHEBI:29108"/>
        <label>1</label>
    </ligand>
</feature>
<comment type="function">
    <text evidence="13">Removal of H(2)O(2), oxidation of toxic reductants, biosynthesis and degradation of lignin, suberization, auxin catabolism, response to environmental stresses such as wounding, pathogen attack and oxidative stress.</text>
</comment>
<evidence type="ECO:0000256" key="2">
    <source>
        <dbReference type="ARBA" id="ARBA00022559"/>
    </source>
</evidence>
<feature type="binding site" evidence="10">
    <location>
        <position position="84"/>
    </location>
    <ligand>
        <name>Ca(2+)</name>
        <dbReference type="ChEBI" id="CHEBI:29108"/>
        <label>1</label>
    </ligand>
</feature>
<keyword evidence="15" id="KW-0812">Transmembrane</keyword>
<evidence type="ECO:0000256" key="14">
    <source>
        <dbReference type="SAM" id="MobiDB-lite"/>
    </source>
</evidence>
<dbReference type="PRINTS" id="PR00461">
    <property type="entry name" value="PLPEROXIDASE"/>
</dbReference>
<dbReference type="SUPFAM" id="SSF48113">
    <property type="entry name" value="Heme-dependent peroxidases"/>
    <property type="match status" value="1"/>
</dbReference>
<dbReference type="PANTHER" id="PTHR31235">
    <property type="entry name" value="PEROXIDASE 25-RELATED"/>
    <property type="match status" value="1"/>
</dbReference>
<dbReference type="GO" id="GO:0140825">
    <property type="term" value="F:lactoperoxidase activity"/>
    <property type="evidence" value="ECO:0007669"/>
    <property type="project" value="UniProtKB-EC"/>
</dbReference>
<reference evidence="18" key="3">
    <citation type="submission" date="2020-12" db="UniProtKB">
        <authorList>
            <consortium name="EnsemblPlants"/>
        </authorList>
    </citation>
    <scope>IDENTIFICATION</scope>
</reference>
<dbReference type="AlphaFoldDB" id="A0A2K1JZB6"/>
<keyword evidence="7 12" id="KW-1015">Disulfide bond</keyword>
<dbReference type="GO" id="GO:0006950">
    <property type="term" value="P:response to stress"/>
    <property type="evidence" value="ECO:0000318"/>
    <property type="project" value="GO_Central"/>
</dbReference>
<feature type="binding site" evidence="10">
    <location>
        <position position="202"/>
    </location>
    <ligand>
        <name>Ca(2+)</name>
        <dbReference type="ChEBI" id="CHEBI:29108"/>
        <label>2</label>
    </ligand>
</feature>
<feature type="binding site" evidence="10">
    <location>
        <position position="80"/>
    </location>
    <ligand>
        <name>Ca(2+)</name>
        <dbReference type="ChEBI" id="CHEBI:29108"/>
        <label>1</label>
    </ligand>
</feature>
<dbReference type="Gene3D" id="1.10.420.10">
    <property type="entry name" value="Peroxidase, domain 2"/>
    <property type="match status" value="1"/>
</dbReference>
<feature type="binding site" evidence="10">
    <location>
        <position position="251"/>
    </location>
    <ligand>
        <name>Ca(2+)</name>
        <dbReference type="ChEBI" id="CHEBI:29108"/>
        <label>2</label>
    </ligand>
</feature>
<dbReference type="EnsemblPlants" id="Pp3c10_16840V3.1">
    <property type="protein sequence ID" value="Pp3c10_16840V3.1"/>
    <property type="gene ID" value="Pp3c10_16840"/>
</dbReference>
<dbReference type="FunFam" id="1.10.420.10:FF:000001">
    <property type="entry name" value="Peroxidase"/>
    <property type="match status" value="1"/>
</dbReference>
<comment type="cofactor">
    <cofactor evidence="10 13">
        <name>heme b</name>
        <dbReference type="ChEBI" id="CHEBI:60344"/>
    </cofactor>
    <text evidence="10 13">Binds 1 heme b (iron(II)-protoporphyrin IX) group per subunit.</text>
</comment>
<dbReference type="EC" id="1.11.1.7" evidence="13"/>
<feature type="domain" description="Plant heme peroxidase family profile" evidence="16">
    <location>
        <begin position="35"/>
        <end position="326"/>
    </location>
</feature>
<dbReference type="PaxDb" id="3218-PP1S381_53V6.1"/>
<reference evidence="17 19" key="1">
    <citation type="journal article" date="2008" name="Science">
        <title>The Physcomitrella genome reveals evolutionary insights into the conquest of land by plants.</title>
        <authorList>
            <person name="Rensing S."/>
            <person name="Lang D."/>
            <person name="Zimmer A."/>
            <person name="Terry A."/>
            <person name="Salamov A."/>
            <person name="Shapiro H."/>
            <person name="Nishiyama T."/>
            <person name="Perroud P.-F."/>
            <person name="Lindquist E."/>
            <person name="Kamisugi Y."/>
            <person name="Tanahashi T."/>
            <person name="Sakakibara K."/>
            <person name="Fujita T."/>
            <person name="Oishi K."/>
            <person name="Shin-I T."/>
            <person name="Kuroki Y."/>
            <person name="Toyoda A."/>
            <person name="Suzuki Y."/>
            <person name="Hashimoto A."/>
            <person name="Yamaguchi K."/>
            <person name="Sugano A."/>
            <person name="Kohara Y."/>
            <person name="Fujiyama A."/>
            <person name="Anterola A."/>
            <person name="Aoki S."/>
            <person name="Ashton N."/>
            <person name="Barbazuk W.B."/>
            <person name="Barker E."/>
            <person name="Bennetzen J."/>
            <person name="Bezanilla M."/>
            <person name="Blankenship R."/>
            <person name="Cho S.H."/>
            <person name="Dutcher S."/>
            <person name="Estelle M."/>
            <person name="Fawcett J.A."/>
            <person name="Gundlach H."/>
            <person name="Hanada K."/>
            <person name="Heyl A."/>
            <person name="Hicks K.A."/>
            <person name="Hugh J."/>
            <person name="Lohr M."/>
            <person name="Mayer K."/>
            <person name="Melkozernov A."/>
            <person name="Murata T."/>
            <person name="Nelson D."/>
            <person name="Pils B."/>
            <person name="Prigge M."/>
            <person name="Reiss B."/>
            <person name="Renner T."/>
            <person name="Rombauts S."/>
            <person name="Rushton P."/>
            <person name="Sanderfoot A."/>
            <person name="Schween G."/>
            <person name="Shiu S.-H."/>
            <person name="Stueber K."/>
            <person name="Theodoulou F.L."/>
            <person name="Tu H."/>
            <person name="Van de Peer Y."/>
            <person name="Verrier P.J."/>
            <person name="Waters E."/>
            <person name="Wood A."/>
            <person name="Yang L."/>
            <person name="Cove D."/>
            <person name="Cuming A."/>
            <person name="Hasebe M."/>
            <person name="Lucas S."/>
            <person name="Mishler D.B."/>
            <person name="Reski R."/>
            <person name="Grigoriev I."/>
            <person name="Quatrano R.S."/>
            <person name="Boore J.L."/>
        </authorList>
    </citation>
    <scope>NUCLEOTIDE SEQUENCE [LARGE SCALE GENOMIC DNA]</scope>
    <source>
        <strain evidence="18 19">cv. Gransden 2004</strain>
    </source>
</reference>
<evidence type="ECO:0000256" key="11">
    <source>
        <dbReference type="PIRSR" id="PIRSR600823-4"/>
    </source>
</evidence>
<dbReference type="Proteomes" id="UP000006727">
    <property type="component" value="Chromosome 10"/>
</dbReference>
<feature type="binding site" evidence="10">
    <location>
        <position position="77"/>
    </location>
    <ligand>
        <name>Ca(2+)</name>
        <dbReference type="ChEBI" id="CHEBI:29108"/>
        <label>1</label>
    </ligand>
</feature>
<evidence type="ECO:0000256" key="8">
    <source>
        <dbReference type="PIRSR" id="PIRSR600823-1"/>
    </source>
</evidence>
<evidence type="ECO:0000256" key="3">
    <source>
        <dbReference type="ARBA" id="ARBA00022617"/>
    </source>
</evidence>
<evidence type="ECO:0000256" key="6">
    <source>
        <dbReference type="ARBA" id="ARBA00023004"/>
    </source>
</evidence>
<dbReference type="EMBL" id="ABEU02000010">
    <property type="protein sequence ID" value="PNR46868.1"/>
    <property type="molecule type" value="Genomic_DNA"/>
</dbReference>
<comment type="catalytic activity">
    <reaction evidence="1 13">
        <text>2 a phenolic donor + H2O2 = 2 a phenolic radical donor + 2 H2O</text>
        <dbReference type="Rhea" id="RHEA:56136"/>
        <dbReference type="ChEBI" id="CHEBI:15377"/>
        <dbReference type="ChEBI" id="CHEBI:16240"/>
        <dbReference type="ChEBI" id="CHEBI:139520"/>
        <dbReference type="ChEBI" id="CHEBI:139521"/>
        <dbReference type="EC" id="1.11.1.7"/>
    </reaction>
</comment>
<organism evidence="17">
    <name type="scientific">Physcomitrium patens</name>
    <name type="common">Spreading-leaved earth moss</name>
    <name type="synonym">Physcomitrella patens</name>
    <dbReference type="NCBI Taxonomy" id="3218"/>
    <lineage>
        <taxon>Eukaryota</taxon>
        <taxon>Viridiplantae</taxon>
        <taxon>Streptophyta</taxon>
        <taxon>Embryophyta</taxon>
        <taxon>Bryophyta</taxon>
        <taxon>Bryophytina</taxon>
        <taxon>Bryopsida</taxon>
        <taxon>Funariidae</taxon>
        <taxon>Funariales</taxon>
        <taxon>Funariaceae</taxon>
        <taxon>Physcomitrium</taxon>
    </lineage>
</organism>
<evidence type="ECO:0000256" key="15">
    <source>
        <dbReference type="SAM" id="Phobius"/>
    </source>
</evidence>
<name>A0A2K1JZB6_PHYPA</name>
<keyword evidence="3 13" id="KW-0349">Heme</keyword>
<sequence length="327" mass="35727">MGRWASTGFLAIFITIAIAIAIVMNLIIPAGAHKGLEVGFYRNSCPEVETIVYKSMAQSYKTNMTVAPGVLRLAFHDCFVRGCDAFVLLDGPNTERKSVLNGGLHGYDAVDAAKRATEKACPGIVSAPDVLQFAARDSVILANWRLPMERARWASRRDDFPHHGGNGCEPRPSEHDPVSTRSKVPGEGLERSLMVVLSGFHTIGKAPCLTFDDRVQTNPVDPTLAPSFAASLKKQCLYAQITSTKVALDSTPRRFDTQYFKDIIQGRGVLISDQELLYDSRTVGVVRANKGSAFYRNFGEAMVAMSELGVLTDGSGEIRRQIDQVNT</sequence>
<accession>A0A2K1JZB6</accession>
<feature type="region of interest" description="Disordered" evidence="14">
    <location>
        <begin position="162"/>
        <end position="185"/>
    </location>
</feature>
<feature type="binding site" description="axial binding residue" evidence="10">
    <location>
        <position position="201"/>
    </location>
    <ligand>
        <name>heme b</name>
        <dbReference type="ChEBI" id="CHEBI:60344"/>
    </ligand>
    <ligandPart>
        <name>Fe</name>
        <dbReference type="ChEBI" id="CHEBI:18248"/>
    </ligandPart>
</feature>
<evidence type="ECO:0000256" key="13">
    <source>
        <dbReference type="RuleBase" id="RU362060"/>
    </source>
</evidence>
<evidence type="ECO:0000313" key="19">
    <source>
        <dbReference type="Proteomes" id="UP000006727"/>
    </source>
</evidence>
<feature type="binding site" evidence="10">
    <location>
        <position position="249"/>
    </location>
    <ligand>
        <name>Ca(2+)</name>
        <dbReference type="ChEBI" id="CHEBI:29108"/>
        <label>2</label>
    </ligand>
</feature>
<dbReference type="GO" id="GO:0020037">
    <property type="term" value="F:heme binding"/>
    <property type="evidence" value="ECO:0007669"/>
    <property type="project" value="UniProtKB-UniRule"/>
</dbReference>
<dbReference type="InterPro" id="IPR000823">
    <property type="entry name" value="Peroxidase_pln"/>
</dbReference>
<evidence type="ECO:0000256" key="12">
    <source>
        <dbReference type="PIRSR" id="PIRSR600823-5"/>
    </source>
</evidence>